<dbReference type="Gene3D" id="1.10.3720.10">
    <property type="entry name" value="MetI-like"/>
    <property type="match status" value="1"/>
</dbReference>
<dbReference type="PROSITE" id="PS50928">
    <property type="entry name" value="ABC_TM1"/>
    <property type="match status" value="1"/>
</dbReference>
<sequence>MPQKRRRQSRRRWIPISQNRKKEIRTAYLFLLPSLLGVGGFVFLPFLDVIRRSFLQASGKGFVGAQNYQSVLLNEAFKRAAGNTARFMVICIPLLLLLSLCTALALRNTGVFQKAAKTGVLLPMAMPVASVAVCFQMIFDRHGWLNLLLQKYGGGGQDWLASDQAFWVLTACYIWKNLGYDMVLWLAGLSAIPQEQYEAAQVQGAGRWSCFRYITMPQMKETVFVTALLSFINAFRVFREAYLIAGDYPHDSIYMLQHLFNNWFTNLDIQKMTAAAVLLMLGIGGVLGGEELWRNHREKRERQLGQL</sequence>
<feature type="transmembrane region" description="Helical" evidence="7">
    <location>
        <begin position="118"/>
        <end position="139"/>
    </location>
</feature>
<dbReference type="GO" id="GO:0005886">
    <property type="term" value="C:plasma membrane"/>
    <property type="evidence" value="ECO:0007669"/>
    <property type="project" value="UniProtKB-SubCell"/>
</dbReference>
<keyword evidence="2 7" id="KW-0813">Transport</keyword>
<reference evidence="9 10" key="1">
    <citation type="submission" date="2015-09" db="EMBL/GenBank/DDBJ databases">
        <authorList>
            <consortium name="Pathogen Informatics"/>
        </authorList>
    </citation>
    <scope>NUCLEOTIDE SEQUENCE [LARGE SCALE GENOMIC DNA]</scope>
    <source>
        <strain evidence="9 10">2789STDY5834876</strain>
    </source>
</reference>
<dbReference type="SUPFAM" id="SSF161098">
    <property type="entry name" value="MetI-like"/>
    <property type="match status" value="1"/>
</dbReference>
<evidence type="ECO:0000256" key="5">
    <source>
        <dbReference type="ARBA" id="ARBA00022989"/>
    </source>
</evidence>
<evidence type="ECO:0000313" key="9">
    <source>
        <dbReference type="EMBL" id="CUO72367.1"/>
    </source>
</evidence>
<dbReference type="RefSeq" id="WP_050639008.1">
    <property type="nucleotide sequence ID" value="NZ_CABKUE010000005.1"/>
</dbReference>
<dbReference type="Proteomes" id="UP000095544">
    <property type="component" value="Unassembled WGS sequence"/>
</dbReference>
<dbReference type="STRING" id="39482.ERS852491_03094"/>
<feature type="transmembrane region" description="Helical" evidence="7">
    <location>
        <begin position="27"/>
        <end position="47"/>
    </location>
</feature>
<dbReference type="AlphaFoldDB" id="A0A174HG52"/>
<dbReference type="Pfam" id="PF00528">
    <property type="entry name" value="BPD_transp_1"/>
    <property type="match status" value="1"/>
</dbReference>
<dbReference type="CDD" id="cd06261">
    <property type="entry name" value="TM_PBP2"/>
    <property type="match status" value="1"/>
</dbReference>
<proteinExistence type="inferred from homology"/>
<dbReference type="PANTHER" id="PTHR43227:SF8">
    <property type="entry name" value="DIACETYLCHITOBIOSE UPTAKE SYSTEM PERMEASE PROTEIN DASB"/>
    <property type="match status" value="1"/>
</dbReference>
<dbReference type="PANTHER" id="PTHR43227">
    <property type="entry name" value="BLL4140 PROTEIN"/>
    <property type="match status" value="1"/>
</dbReference>
<keyword evidence="4 7" id="KW-0812">Transmembrane</keyword>
<dbReference type="InterPro" id="IPR035906">
    <property type="entry name" value="MetI-like_sf"/>
</dbReference>
<feature type="transmembrane region" description="Helical" evidence="7">
    <location>
        <begin position="272"/>
        <end position="293"/>
    </location>
</feature>
<evidence type="ECO:0000256" key="4">
    <source>
        <dbReference type="ARBA" id="ARBA00022692"/>
    </source>
</evidence>
<evidence type="ECO:0000256" key="7">
    <source>
        <dbReference type="RuleBase" id="RU363032"/>
    </source>
</evidence>
<protein>
    <submittedName>
        <fullName evidence="9">Inner membrane ABC transporter permease protein ycjO</fullName>
    </submittedName>
</protein>
<dbReference type="OrthoDB" id="9788108at2"/>
<dbReference type="InterPro" id="IPR050809">
    <property type="entry name" value="UgpAE/MalFG_permease"/>
</dbReference>
<evidence type="ECO:0000256" key="1">
    <source>
        <dbReference type="ARBA" id="ARBA00004651"/>
    </source>
</evidence>
<feature type="transmembrane region" description="Helical" evidence="7">
    <location>
        <begin position="87"/>
        <end position="106"/>
    </location>
</feature>
<name>A0A174HG52_9FIRM</name>
<keyword evidence="6 7" id="KW-0472">Membrane</keyword>
<keyword evidence="3" id="KW-1003">Cell membrane</keyword>
<organism evidence="9 10">
    <name type="scientific">Faecalicatena contorta</name>
    <dbReference type="NCBI Taxonomy" id="39482"/>
    <lineage>
        <taxon>Bacteria</taxon>
        <taxon>Bacillati</taxon>
        <taxon>Bacillota</taxon>
        <taxon>Clostridia</taxon>
        <taxon>Lachnospirales</taxon>
        <taxon>Lachnospiraceae</taxon>
        <taxon>Faecalicatena</taxon>
    </lineage>
</organism>
<evidence type="ECO:0000256" key="3">
    <source>
        <dbReference type="ARBA" id="ARBA00022475"/>
    </source>
</evidence>
<dbReference type="EMBL" id="CYZU01000030">
    <property type="protein sequence ID" value="CUO72367.1"/>
    <property type="molecule type" value="Genomic_DNA"/>
</dbReference>
<evidence type="ECO:0000256" key="6">
    <source>
        <dbReference type="ARBA" id="ARBA00023136"/>
    </source>
</evidence>
<evidence type="ECO:0000313" key="10">
    <source>
        <dbReference type="Proteomes" id="UP000095544"/>
    </source>
</evidence>
<dbReference type="InterPro" id="IPR000515">
    <property type="entry name" value="MetI-like"/>
</dbReference>
<accession>A0A174HG52</accession>
<evidence type="ECO:0000259" key="8">
    <source>
        <dbReference type="PROSITE" id="PS50928"/>
    </source>
</evidence>
<feature type="domain" description="ABC transmembrane type-1" evidence="8">
    <location>
        <begin position="81"/>
        <end position="288"/>
    </location>
</feature>
<keyword evidence="5 7" id="KW-1133">Transmembrane helix</keyword>
<comment type="subcellular location">
    <subcellularLocation>
        <location evidence="1 7">Cell membrane</location>
        <topology evidence="1 7">Multi-pass membrane protein</topology>
    </subcellularLocation>
</comment>
<comment type="similarity">
    <text evidence="7">Belongs to the binding-protein-dependent transport system permease family.</text>
</comment>
<feature type="transmembrane region" description="Helical" evidence="7">
    <location>
        <begin position="222"/>
        <end position="238"/>
    </location>
</feature>
<dbReference type="GO" id="GO:0055085">
    <property type="term" value="P:transmembrane transport"/>
    <property type="evidence" value="ECO:0007669"/>
    <property type="project" value="InterPro"/>
</dbReference>
<gene>
    <name evidence="9" type="primary">ycjO_5</name>
    <name evidence="9" type="ORF">ERS852491_03094</name>
</gene>
<evidence type="ECO:0000256" key="2">
    <source>
        <dbReference type="ARBA" id="ARBA00022448"/>
    </source>
</evidence>